<accession>A0ABU2N970</accession>
<dbReference type="InterPro" id="IPR001509">
    <property type="entry name" value="Epimerase_deHydtase"/>
</dbReference>
<protein>
    <submittedName>
        <fullName evidence="2">NAD(P)-dependent oxidoreductase</fullName>
    </submittedName>
</protein>
<name>A0ABU2N970_9PSEU</name>
<dbReference type="SUPFAM" id="SSF51735">
    <property type="entry name" value="NAD(P)-binding Rossmann-fold domains"/>
    <property type="match status" value="1"/>
</dbReference>
<feature type="domain" description="NAD-dependent epimerase/dehydratase" evidence="1">
    <location>
        <begin position="3"/>
        <end position="226"/>
    </location>
</feature>
<dbReference type="RefSeq" id="WP_311556123.1">
    <property type="nucleotide sequence ID" value="NZ_JAVREJ010000006.1"/>
</dbReference>
<dbReference type="Proteomes" id="UP001183202">
    <property type="component" value="Unassembled WGS sequence"/>
</dbReference>
<gene>
    <name evidence="2" type="ORF">RM445_11235</name>
</gene>
<dbReference type="EMBL" id="JAVREJ010000006">
    <property type="protein sequence ID" value="MDT0350097.1"/>
    <property type="molecule type" value="Genomic_DNA"/>
</dbReference>
<proteinExistence type="predicted"/>
<keyword evidence="3" id="KW-1185">Reference proteome</keyword>
<dbReference type="InterPro" id="IPR051783">
    <property type="entry name" value="NAD(P)-dependent_oxidoreduct"/>
</dbReference>
<organism evidence="2 3">
    <name type="scientific">Pseudonocardia charpentierae</name>
    <dbReference type="NCBI Taxonomy" id="3075545"/>
    <lineage>
        <taxon>Bacteria</taxon>
        <taxon>Bacillati</taxon>
        <taxon>Actinomycetota</taxon>
        <taxon>Actinomycetes</taxon>
        <taxon>Pseudonocardiales</taxon>
        <taxon>Pseudonocardiaceae</taxon>
        <taxon>Pseudonocardia</taxon>
    </lineage>
</organism>
<comment type="caution">
    <text evidence="2">The sequence shown here is derived from an EMBL/GenBank/DDBJ whole genome shotgun (WGS) entry which is preliminary data.</text>
</comment>
<evidence type="ECO:0000313" key="3">
    <source>
        <dbReference type="Proteomes" id="UP001183202"/>
    </source>
</evidence>
<dbReference type="PANTHER" id="PTHR48079:SF6">
    <property type="entry name" value="NAD(P)-BINDING DOMAIN-CONTAINING PROTEIN-RELATED"/>
    <property type="match status" value="1"/>
</dbReference>
<reference evidence="3" key="1">
    <citation type="submission" date="2023-07" db="EMBL/GenBank/DDBJ databases">
        <title>30 novel species of actinomycetes from the DSMZ collection.</title>
        <authorList>
            <person name="Nouioui I."/>
        </authorList>
    </citation>
    <scope>NUCLEOTIDE SEQUENCE [LARGE SCALE GENOMIC DNA]</scope>
    <source>
        <strain evidence="3">DSM 45834</strain>
    </source>
</reference>
<dbReference type="Pfam" id="PF01370">
    <property type="entry name" value="Epimerase"/>
    <property type="match status" value="1"/>
</dbReference>
<dbReference type="PANTHER" id="PTHR48079">
    <property type="entry name" value="PROTEIN YEEZ"/>
    <property type="match status" value="1"/>
</dbReference>
<evidence type="ECO:0000313" key="2">
    <source>
        <dbReference type="EMBL" id="MDT0350097.1"/>
    </source>
</evidence>
<sequence>MKVLVAGATGAIGRPLLPLLESAGHDVIGLSRAARPGPGRMLAVDALDRSAVSKVMREVAPDAVVNMLTAIPARLNPRRIAAEFAATNRLRTEGTRHLLDAARDTGVHRVIAQGLAYAYEPSDAGIANEDEPLWRRPPAAFAPVVAALRELEASTTQAGGTVLRLGHLYGPGTMFAGDGSFVADVRAGKVPLVGGGASVFSLIHVDDVATAVLAALDRKTPGVLNVVDDDPAPIRDWLPVMAGLLDAPRPRRMPRAVVRLVAGGWGAAYLGALRGADNARARLALDWRPRHRSWRAGLAHELTAQVAP</sequence>
<dbReference type="InterPro" id="IPR036291">
    <property type="entry name" value="NAD(P)-bd_dom_sf"/>
</dbReference>
<dbReference type="Gene3D" id="3.40.50.720">
    <property type="entry name" value="NAD(P)-binding Rossmann-like Domain"/>
    <property type="match status" value="1"/>
</dbReference>
<evidence type="ECO:0000259" key="1">
    <source>
        <dbReference type="Pfam" id="PF01370"/>
    </source>
</evidence>